<dbReference type="InterPro" id="IPR011009">
    <property type="entry name" value="Kinase-like_dom_sf"/>
</dbReference>
<dbReference type="PANTHER" id="PTHR43289">
    <property type="entry name" value="MITOGEN-ACTIVATED PROTEIN KINASE KINASE KINASE 20-RELATED"/>
    <property type="match status" value="1"/>
</dbReference>
<protein>
    <submittedName>
        <fullName evidence="8">Serine/threonine protein kinase</fullName>
    </submittedName>
</protein>
<dbReference type="GO" id="GO:0004674">
    <property type="term" value="F:protein serine/threonine kinase activity"/>
    <property type="evidence" value="ECO:0007669"/>
    <property type="project" value="UniProtKB-KW"/>
</dbReference>
<evidence type="ECO:0000259" key="7">
    <source>
        <dbReference type="PROSITE" id="PS50011"/>
    </source>
</evidence>
<dbReference type="InterPro" id="IPR008271">
    <property type="entry name" value="Ser/Thr_kinase_AS"/>
</dbReference>
<feature type="binding site" evidence="5">
    <location>
        <position position="113"/>
    </location>
    <ligand>
        <name>ATP</name>
        <dbReference type="ChEBI" id="CHEBI:30616"/>
    </ligand>
</feature>
<keyword evidence="9" id="KW-1185">Reference proteome</keyword>
<dbReference type="RefSeq" id="WP_200392239.1">
    <property type="nucleotide sequence ID" value="NZ_JAENIO010000032.1"/>
</dbReference>
<dbReference type="CDD" id="cd14014">
    <property type="entry name" value="STKc_PknB_like"/>
    <property type="match status" value="1"/>
</dbReference>
<reference evidence="8" key="1">
    <citation type="submission" date="2021-01" db="EMBL/GenBank/DDBJ databases">
        <title>Modified the classification status of verrucomicrobia.</title>
        <authorList>
            <person name="Feng X."/>
        </authorList>
    </citation>
    <scope>NUCLEOTIDE SEQUENCE</scope>
    <source>
        <strain evidence="8">KCTC 12986</strain>
    </source>
</reference>
<evidence type="ECO:0000256" key="3">
    <source>
        <dbReference type="ARBA" id="ARBA00022777"/>
    </source>
</evidence>
<sequence>MSDEIEMILFEAAAALPDETDRRLFLAHTCQDNPGRLRLLESLLAKRKEAEDFFSFQASPPSPTARNAAPLGEETLATHIGRYRLVERLGSGGYGTVYLAEQIEPLQRKVALKIIRLGMDTERMIARFKMERQALARMEHPHIARVFDAGTTHSGRPYFVMELVDGEKVTSFCDREKLTLGERLELFIQICRAIQHAHQKGVIHRDIKPSNILVRRQQAGTLLPKVIDFGIAKAAHGTNEQTLTLENPGQLLGTPTYMSPEQASGSRDIDTRSDIYSLGVLLFEMLVGQPPFDFSSPENCNVEEVRAILRKSDPPKPATLLAALPSERLAELAALRGTTGRQLMARVQGDLSWILLKALEKDRSRRYETANGLASDIQRHLQGEPVSAGPPGRRYRLGKLIQRNRMTFLSGGLLLFALLAGLGTSSWMFLSEREARQEQSRLRKIAEEARRLASQALANEMVLRRQAEHRDLVAQAAFQLSLGERSKAESLLSRIPLAEIPPSLEAANTYRTLGEWHFNEARWKEAAKSFAGLARTLSDINPADSEQISRHLLPAAAALCSTGADAEYEVFREMAVARFGDSADVHVAEQVLKATLLRPANERLLAAITPLANLVENHLRTEAPSPENSEIYAWRHLSLCLHSYRRDQPADAAAWGREGLRFAGEKTSRDASLHFLLAMTASRSGQSAEARSHFQEGRRLIAKESTTETMTNNADGYWFDWINASLLREEAAALLP</sequence>
<accession>A0A934RRW9</accession>
<name>A0A934RRW9_9BACT</name>
<dbReference type="InterPro" id="IPR000719">
    <property type="entry name" value="Prot_kinase_dom"/>
</dbReference>
<keyword evidence="2 5" id="KW-0547">Nucleotide-binding</keyword>
<evidence type="ECO:0000256" key="1">
    <source>
        <dbReference type="ARBA" id="ARBA00022679"/>
    </source>
</evidence>
<feature type="region of interest" description="Disordered" evidence="6">
    <location>
        <begin position="246"/>
        <end position="268"/>
    </location>
</feature>
<dbReference type="PROSITE" id="PS00107">
    <property type="entry name" value="PROTEIN_KINASE_ATP"/>
    <property type="match status" value="1"/>
</dbReference>
<keyword evidence="1" id="KW-0808">Transferase</keyword>
<evidence type="ECO:0000256" key="2">
    <source>
        <dbReference type="ARBA" id="ARBA00022741"/>
    </source>
</evidence>
<dbReference type="PROSITE" id="PS50011">
    <property type="entry name" value="PROTEIN_KINASE_DOM"/>
    <property type="match status" value="1"/>
</dbReference>
<keyword evidence="4 5" id="KW-0067">ATP-binding</keyword>
<keyword evidence="3 8" id="KW-0418">Kinase</keyword>
<dbReference type="EMBL" id="JAENIO010000032">
    <property type="protein sequence ID" value="MBK1834807.1"/>
    <property type="molecule type" value="Genomic_DNA"/>
</dbReference>
<dbReference type="SMART" id="SM00220">
    <property type="entry name" value="S_TKc"/>
    <property type="match status" value="1"/>
</dbReference>
<dbReference type="InterPro" id="IPR011990">
    <property type="entry name" value="TPR-like_helical_dom_sf"/>
</dbReference>
<evidence type="ECO:0000256" key="6">
    <source>
        <dbReference type="SAM" id="MobiDB-lite"/>
    </source>
</evidence>
<dbReference type="Pfam" id="PF00069">
    <property type="entry name" value="Pkinase"/>
    <property type="match status" value="1"/>
</dbReference>
<organism evidence="8 9">
    <name type="scientific">Roseibacillus ishigakijimensis</name>
    <dbReference type="NCBI Taxonomy" id="454146"/>
    <lineage>
        <taxon>Bacteria</taxon>
        <taxon>Pseudomonadati</taxon>
        <taxon>Verrucomicrobiota</taxon>
        <taxon>Verrucomicrobiia</taxon>
        <taxon>Verrucomicrobiales</taxon>
        <taxon>Verrucomicrobiaceae</taxon>
        <taxon>Roseibacillus</taxon>
    </lineage>
</organism>
<dbReference type="Gene3D" id="3.30.200.20">
    <property type="entry name" value="Phosphorylase Kinase, domain 1"/>
    <property type="match status" value="1"/>
</dbReference>
<dbReference type="InterPro" id="IPR017441">
    <property type="entry name" value="Protein_kinase_ATP_BS"/>
</dbReference>
<dbReference type="SUPFAM" id="SSF48452">
    <property type="entry name" value="TPR-like"/>
    <property type="match status" value="1"/>
</dbReference>
<comment type="caution">
    <text evidence="8">The sequence shown here is derived from an EMBL/GenBank/DDBJ whole genome shotgun (WGS) entry which is preliminary data.</text>
</comment>
<keyword evidence="8" id="KW-0723">Serine/threonine-protein kinase</keyword>
<dbReference type="PROSITE" id="PS00108">
    <property type="entry name" value="PROTEIN_KINASE_ST"/>
    <property type="match status" value="1"/>
</dbReference>
<dbReference type="Proteomes" id="UP000604083">
    <property type="component" value="Unassembled WGS sequence"/>
</dbReference>
<evidence type="ECO:0000256" key="5">
    <source>
        <dbReference type="PROSITE-ProRule" id="PRU10141"/>
    </source>
</evidence>
<dbReference type="Gene3D" id="1.10.510.10">
    <property type="entry name" value="Transferase(Phosphotransferase) domain 1"/>
    <property type="match status" value="1"/>
</dbReference>
<evidence type="ECO:0000313" key="8">
    <source>
        <dbReference type="EMBL" id="MBK1834807.1"/>
    </source>
</evidence>
<gene>
    <name evidence="8" type="ORF">JIN78_12110</name>
</gene>
<dbReference type="SUPFAM" id="SSF56112">
    <property type="entry name" value="Protein kinase-like (PK-like)"/>
    <property type="match status" value="1"/>
</dbReference>
<evidence type="ECO:0000313" key="9">
    <source>
        <dbReference type="Proteomes" id="UP000604083"/>
    </source>
</evidence>
<dbReference type="GO" id="GO:0005524">
    <property type="term" value="F:ATP binding"/>
    <property type="evidence" value="ECO:0007669"/>
    <property type="project" value="UniProtKB-UniRule"/>
</dbReference>
<feature type="compositionally biased region" description="Polar residues" evidence="6">
    <location>
        <begin position="256"/>
        <end position="265"/>
    </location>
</feature>
<dbReference type="PANTHER" id="PTHR43289:SF6">
    <property type="entry name" value="SERINE_THREONINE-PROTEIN KINASE NEKL-3"/>
    <property type="match status" value="1"/>
</dbReference>
<dbReference type="AlphaFoldDB" id="A0A934RRW9"/>
<evidence type="ECO:0000256" key="4">
    <source>
        <dbReference type="ARBA" id="ARBA00022840"/>
    </source>
</evidence>
<proteinExistence type="predicted"/>
<feature type="domain" description="Protein kinase" evidence="7">
    <location>
        <begin position="83"/>
        <end position="381"/>
    </location>
</feature>